<reference evidence="2 3" key="1">
    <citation type="journal article" date="2016" name="BMC Genomics">
        <title>Comparative genomics reveals Cyclospora cayetanensis possesses coccidia-like metabolism and invasion components but unique surface antigens.</title>
        <authorList>
            <person name="Liu S."/>
            <person name="Wang L."/>
            <person name="Zheng H."/>
            <person name="Xu Z."/>
            <person name="Roellig D.M."/>
            <person name="Li N."/>
            <person name="Frace M.A."/>
            <person name="Tang K."/>
            <person name="Arrowood M.J."/>
            <person name="Moss D.M."/>
            <person name="Zhang L."/>
            <person name="Feng Y."/>
            <person name="Xiao L."/>
        </authorList>
    </citation>
    <scope>NUCLEOTIDE SEQUENCE [LARGE SCALE GENOMIC DNA]</scope>
    <source>
        <strain evidence="2 3">CHN_HEN01</strain>
    </source>
</reference>
<feature type="compositionally biased region" description="Polar residues" evidence="1">
    <location>
        <begin position="1"/>
        <end position="18"/>
    </location>
</feature>
<sequence>MGTNETSPMSTSSCSNKAGAQGGGTLGRQPQGTADAAAEIGIGEAPCTSSDTATGNVNAADTKLHFASHALL</sequence>
<dbReference type="VEuPathDB" id="ToxoDB:cyc_01140"/>
<feature type="region of interest" description="Disordered" evidence="1">
    <location>
        <begin position="1"/>
        <end position="39"/>
    </location>
</feature>
<protein>
    <submittedName>
        <fullName evidence="2">Uncharacterized protein</fullName>
    </submittedName>
</protein>
<evidence type="ECO:0000313" key="2">
    <source>
        <dbReference type="EMBL" id="OEH80272.1"/>
    </source>
</evidence>
<dbReference type="AlphaFoldDB" id="A0A1D3DA06"/>
<gene>
    <name evidence="2" type="ORF">cyc_01140</name>
</gene>
<organism evidence="2 3">
    <name type="scientific">Cyclospora cayetanensis</name>
    <dbReference type="NCBI Taxonomy" id="88456"/>
    <lineage>
        <taxon>Eukaryota</taxon>
        <taxon>Sar</taxon>
        <taxon>Alveolata</taxon>
        <taxon>Apicomplexa</taxon>
        <taxon>Conoidasida</taxon>
        <taxon>Coccidia</taxon>
        <taxon>Eucoccidiorida</taxon>
        <taxon>Eimeriorina</taxon>
        <taxon>Eimeriidae</taxon>
        <taxon>Cyclospora</taxon>
    </lineage>
</organism>
<accession>A0A1D3DA06</accession>
<evidence type="ECO:0000313" key="3">
    <source>
        <dbReference type="Proteomes" id="UP000095192"/>
    </source>
</evidence>
<dbReference type="Proteomes" id="UP000095192">
    <property type="component" value="Unassembled WGS sequence"/>
</dbReference>
<dbReference type="InParanoid" id="A0A1D3DA06"/>
<comment type="caution">
    <text evidence="2">The sequence shown here is derived from an EMBL/GenBank/DDBJ whole genome shotgun (WGS) entry which is preliminary data.</text>
</comment>
<dbReference type="EMBL" id="JROU02000136">
    <property type="protein sequence ID" value="OEH80272.1"/>
    <property type="molecule type" value="Genomic_DNA"/>
</dbReference>
<proteinExistence type="predicted"/>
<evidence type="ECO:0000256" key="1">
    <source>
        <dbReference type="SAM" id="MobiDB-lite"/>
    </source>
</evidence>
<name>A0A1D3DA06_9EIME</name>
<dbReference type="VEuPathDB" id="ToxoDB:LOC34618203"/>
<keyword evidence="3" id="KW-1185">Reference proteome</keyword>